<dbReference type="PANTHER" id="PTHR31190">
    <property type="entry name" value="DNA-BINDING DOMAIN"/>
    <property type="match status" value="1"/>
</dbReference>
<accession>A0AAN8VFP7</accession>
<keyword evidence="5" id="KW-0539">Nucleus</keyword>
<evidence type="ECO:0000256" key="3">
    <source>
        <dbReference type="ARBA" id="ARBA00023125"/>
    </source>
</evidence>
<dbReference type="Gene3D" id="3.30.730.10">
    <property type="entry name" value="AP2/ERF domain"/>
    <property type="match status" value="1"/>
</dbReference>
<feature type="domain" description="AP2/ERF" evidence="6">
    <location>
        <begin position="199"/>
        <end position="257"/>
    </location>
</feature>
<evidence type="ECO:0000313" key="8">
    <source>
        <dbReference type="Proteomes" id="UP001370490"/>
    </source>
</evidence>
<dbReference type="InterPro" id="IPR001471">
    <property type="entry name" value="AP2/ERF_dom"/>
</dbReference>
<dbReference type="SUPFAM" id="SSF54171">
    <property type="entry name" value="DNA-binding domain"/>
    <property type="match status" value="1"/>
</dbReference>
<name>A0AAN8VFP7_9MAGN</name>
<gene>
    <name evidence="7" type="ORF">RJ641_002258</name>
</gene>
<dbReference type="AlphaFoldDB" id="A0AAN8VFP7"/>
<comment type="caution">
    <text evidence="7">The sequence shown here is derived from an EMBL/GenBank/DDBJ whole genome shotgun (WGS) entry which is preliminary data.</text>
</comment>
<dbReference type="PRINTS" id="PR00367">
    <property type="entry name" value="ETHRSPELEMNT"/>
</dbReference>
<evidence type="ECO:0000256" key="4">
    <source>
        <dbReference type="ARBA" id="ARBA00023163"/>
    </source>
</evidence>
<dbReference type="GO" id="GO:0005634">
    <property type="term" value="C:nucleus"/>
    <property type="evidence" value="ECO:0007669"/>
    <property type="project" value="UniProtKB-SubCell"/>
</dbReference>
<evidence type="ECO:0000259" key="6">
    <source>
        <dbReference type="PROSITE" id="PS51032"/>
    </source>
</evidence>
<dbReference type="EMBL" id="JBAMMX010000010">
    <property type="protein sequence ID" value="KAK6932634.1"/>
    <property type="molecule type" value="Genomic_DNA"/>
</dbReference>
<evidence type="ECO:0000256" key="1">
    <source>
        <dbReference type="ARBA" id="ARBA00004123"/>
    </source>
</evidence>
<dbReference type="SMART" id="SM00380">
    <property type="entry name" value="AP2"/>
    <property type="match status" value="1"/>
</dbReference>
<dbReference type="InterPro" id="IPR036955">
    <property type="entry name" value="AP2/ERF_dom_sf"/>
</dbReference>
<evidence type="ECO:0000313" key="7">
    <source>
        <dbReference type="EMBL" id="KAK6932634.1"/>
    </source>
</evidence>
<protein>
    <submittedName>
        <fullName evidence="7">AP2/ERF domain</fullName>
    </submittedName>
</protein>
<dbReference type="GO" id="GO:0003700">
    <property type="term" value="F:DNA-binding transcription factor activity"/>
    <property type="evidence" value="ECO:0007669"/>
    <property type="project" value="InterPro"/>
</dbReference>
<dbReference type="GO" id="GO:0003677">
    <property type="term" value="F:DNA binding"/>
    <property type="evidence" value="ECO:0007669"/>
    <property type="project" value="UniProtKB-KW"/>
</dbReference>
<comment type="subcellular location">
    <subcellularLocation>
        <location evidence="1">Nucleus</location>
    </subcellularLocation>
</comment>
<keyword evidence="8" id="KW-1185">Reference proteome</keyword>
<dbReference type="PANTHER" id="PTHR31190:SF173">
    <property type="entry name" value="PATHOGENESIS-RELATED GENES TRANSCRIPTIONAL ACTIVATOR PTI5"/>
    <property type="match status" value="1"/>
</dbReference>
<dbReference type="InterPro" id="IPR016177">
    <property type="entry name" value="DNA-bd_dom_sf"/>
</dbReference>
<organism evidence="7 8">
    <name type="scientific">Dillenia turbinata</name>
    <dbReference type="NCBI Taxonomy" id="194707"/>
    <lineage>
        <taxon>Eukaryota</taxon>
        <taxon>Viridiplantae</taxon>
        <taxon>Streptophyta</taxon>
        <taxon>Embryophyta</taxon>
        <taxon>Tracheophyta</taxon>
        <taxon>Spermatophyta</taxon>
        <taxon>Magnoliopsida</taxon>
        <taxon>eudicotyledons</taxon>
        <taxon>Gunneridae</taxon>
        <taxon>Pentapetalae</taxon>
        <taxon>Dilleniales</taxon>
        <taxon>Dilleniaceae</taxon>
        <taxon>Dillenia</taxon>
    </lineage>
</organism>
<dbReference type="Proteomes" id="UP001370490">
    <property type="component" value="Unassembled WGS sequence"/>
</dbReference>
<evidence type="ECO:0000256" key="5">
    <source>
        <dbReference type="ARBA" id="ARBA00023242"/>
    </source>
</evidence>
<keyword evidence="4" id="KW-0804">Transcription</keyword>
<dbReference type="Pfam" id="PF00847">
    <property type="entry name" value="AP2"/>
    <property type="match status" value="1"/>
</dbReference>
<keyword evidence="2" id="KW-0805">Transcription regulation</keyword>
<keyword evidence="3" id="KW-0238">DNA-binding</keyword>
<dbReference type="PROSITE" id="PS51032">
    <property type="entry name" value="AP2_ERF"/>
    <property type="match status" value="1"/>
</dbReference>
<dbReference type="InterPro" id="IPR044808">
    <property type="entry name" value="ERF_plant"/>
</dbReference>
<dbReference type="CDD" id="cd00018">
    <property type="entry name" value="AP2"/>
    <property type="match status" value="1"/>
</dbReference>
<proteinExistence type="predicted"/>
<evidence type="ECO:0000256" key="2">
    <source>
        <dbReference type="ARBA" id="ARBA00023015"/>
    </source>
</evidence>
<sequence>MLLDKGMGVQGTIGVYNGKRLKLVNCRLTQVMGLIHEELDLVDLVLAVQDKVSTAIVIVILTIAILHIIDFVNDEIVDINHVNMGQEKASISQRMSTSTMPLHGVASPSCAPGTWYTDKHQNLHGQTSFNSNLQFFTTLKAMAPASQSELPLNENDSQDMVIYQLLNEAKSIPPPFLPPKNQNISKSVLDPSKNISKKHYRGVRRRPWGKFAAEIRDSARHGARIWLGTFETAEEAALAYDRAAFRMRGAKAMLNFPAEVVIASSTAQRVCVSNLGKESLSERISNDSTSSNSSGI</sequence>
<dbReference type="GO" id="GO:0009873">
    <property type="term" value="P:ethylene-activated signaling pathway"/>
    <property type="evidence" value="ECO:0007669"/>
    <property type="project" value="InterPro"/>
</dbReference>
<dbReference type="FunFam" id="3.30.730.10:FF:000001">
    <property type="entry name" value="Ethylene-responsive transcription factor 2"/>
    <property type="match status" value="1"/>
</dbReference>
<reference evidence="7 8" key="1">
    <citation type="submission" date="2023-12" db="EMBL/GenBank/DDBJ databases">
        <title>A high-quality genome assembly for Dillenia turbinata (Dilleniales).</title>
        <authorList>
            <person name="Chanderbali A."/>
        </authorList>
    </citation>
    <scope>NUCLEOTIDE SEQUENCE [LARGE SCALE GENOMIC DNA]</scope>
    <source>
        <strain evidence="7">LSX21</strain>
        <tissue evidence="7">Leaf</tissue>
    </source>
</reference>